<dbReference type="InterPro" id="IPR000515">
    <property type="entry name" value="MetI-like"/>
</dbReference>
<accession>A0A7K3M0Q1</accession>
<name>A0A7K3M0Q1_9ACTN</name>
<keyword evidence="6 7" id="KW-0472">Membrane</keyword>
<feature type="transmembrane region" description="Helical" evidence="7">
    <location>
        <begin position="71"/>
        <end position="92"/>
    </location>
</feature>
<evidence type="ECO:0000256" key="1">
    <source>
        <dbReference type="ARBA" id="ARBA00004651"/>
    </source>
</evidence>
<gene>
    <name evidence="9" type="ORF">F7O44_07065</name>
</gene>
<keyword evidence="3" id="KW-1003">Cell membrane</keyword>
<dbReference type="Pfam" id="PF00528">
    <property type="entry name" value="BPD_transp_1"/>
    <property type="match status" value="1"/>
</dbReference>
<dbReference type="GO" id="GO:0005886">
    <property type="term" value="C:plasma membrane"/>
    <property type="evidence" value="ECO:0007669"/>
    <property type="project" value="UniProtKB-SubCell"/>
</dbReference>
<feature type="transmembrane region" description="Helical" evidence="7">
    <location>
        <begin position="269"/>
        <end position="291"/>
    </location>
</feature>
<evidence type="ECO:0000256" key="5">
    <source>
        <dbReference type="ARBA" id="ARBA00022989"/>
    </source>
</evidence>
<keyword evidence="5 7" id="KW-1133">Transmembrane helix</keyword>
<dbReference type="GO" id="GO:0055085">
    <property type="term" value="P:transmembrane transport"/>
    <property type="evidence" value="ECO:0007669"/>
    <property type="project" value="InterPro"/>
</dbReference>
<dbReference type="AlphaFoldDB" id="A0A7K3M0Q1"/>
<dbReference type="RefSeq" id="WP_162449533.1">
    <property type="nucleotide sequence ID" value="NZ_WLZY01000002.1"/>
</dbReference>
<dbReference type="EMBL" id="WLZY01000002">
    <property type="protein sequence ID" value="NDL56830.1"/>
    <property type="molecule type" value="Genomic_DNA"/>
</dbReference>
<proteinExistence type="inferred from homology"/>
<evidence type="ECO:0000313" key="10">
    <source>
        <dbReference type="Proteomes" id="UP000460435"/>
    </source>
</evidence>
<evidence type="ECO:0000256" key="6">
    <source>
        <dbReference type="ARBA" id="ARBA00023136"/>
    </source>
</evidence>
<keyword evidence="10" id="KW-1185">Reference proteome</keyword>
<keyword evidence="2 7" id="KW-0813">Transport</keyword>
<feature type="transmembrane region" description="Helical" evidence="7">
    <location>
        <begin position="112"/>
        <end position="132"/>
    </location>
</feature>
<dbReference type="PANTHER" id="PTHR30193:SF41">
    <property type="entry name" value="DIACETYLCHITOBIOSE UPTAKE SYSTEM PERMEASE PROTEIN NGCF"/>
    <property type="match status" value="1"/>
</dbReference>
<comment type="similarity">
    <text evidence="7">Belongs to the binding-protein-dependent transport system permease family.</text>
</comment>
<evidence type="ECO:0000313" key="9">
    <source>
        <dbReference type="EMBL" id="NDL56830.1"/>
    </source>
</evidence>
<reference evidence="9 10" key="1">
    <citation type="submission" date="2019-11" db="EMBL/GenBank/DDBJ databases">
        <authorList>
            <person name="Li X.-J."/>
            <person name="Feng X.-M."/>
        </authorList>
    </citation>
    <scope>NUCLEOTIDE SEQUENCE [LARGE SCALE GENOMIC DNA]</scope>
    <source>
        <strain evidence="9 10">XMNu-373</strain>
    </source>
</reference>
<feature type="transmembrane region" description="Helical" evidence="7">
    <location>
        <begin position="163"/>
        <end position="182"/>
    </location>
</feature>
<dbReference type="CDD" id="cd06261">
    <property type="entry name" value="TM_PBP2"/>
    <property type="match status" value="1"/>
</dbReference>
<dbReference type="PANTHER" id="PTHR30193">
    <property type="entry name" value="ABC TRANSPORTER PERMEASE PROTEIN"/>
    <property type="match status" value="1"/>
</dbReference>
<evidence type="ECO:0000256" key="3">
    <source>
        <dbReference type="ARBA" id="ARBA00022475"/>
    </source>
</evidence>
<dbReference type="InterPro" id="IPR051393">
    <property type="entry name" value="ABC_transporter_permease"/>
</dbReference>
<evidence type="ECO:0000256" key="2">
    <source>
        <dbReference type="ARBA" id="ARBA00022448"/>
    </source>
</evidence>
<feature type="transmembrane region" description="Helical" evidence="7">
    <location>
        <begin position="12"/>
        <end position="29"/>
    </location>
</feature>
<feature type="transmembrane region" description="Helical" evidence="7">
    <location>
        <begin position="224"/>
        <end position="242"/>
    </location>
</feature>
<protein>
    <submittedName>
        <fullName evidence="9">ABC transporter permease subunit</fullName>
    </submittedName>
</protein>
<evidence type="ECO:0000256" key="7">
    <source>
        <dbReference type="RuleBase" id="RU363032"/>
    </source>
</evidence>
<comment type="caution">
    <text evidence="9">The sequence shown here is derived from an EMBL/GenBank/DDBJ whole genome shotgun (WGS) entry which is preliminary data.</text>
</comment>
<feature type="domain" description="ABC transmembrane type-1" evidence="8">
    <location>
        <begin position="67"/>
        <end position="290"/>
    </location>
</feature>
<dbReference type="PROSITE" id="PS50928">
    <property type="entry name" value="ABC_TM1"/>
    <property type="match status" value="1"/>
</dbReference>
<evidence type="ECO:0000256" key="4">
    <source>
        <dbReference type="ARBA" id="ARBA00022692"/>
    </source>
</evidence>
<evidence type="ECO:0000259" key="8">
    <source>
        <dbReference type="PROSITE" id="PS50928"/>
    </source>
</evidence>
<dbReference type="SUPFAM" id="SSF161098">
    <property type="entry name" value="MetI-like"/>
    <property type="match status" value="1"/>
</dbReference>
<organism evidence="9 10">
    <name type="scientific">Phytoactinopolyspora mesophila</name>
    <dbReference type="NCBI Taxonomy" id="2650750"/>
    <lineage>
        <taxon>Bacteria</taxon>
        <taxon>Bacillati</taxon>
        <taxon>Actinomycetota</taxon>
        <taxon>Actinomycetes</taxon>
        <taxon>Jiangellales</taxon>
        <taxon>Jiangellaceae</taxon>
        <taxon>Phytoactinopolyspora</taxon>
    </lineage>
</organism>
<dbReference type="Gene3D" id="1.10.3720.10">
    <property type="entry name" value="MetI-like"/>
    <property type="match status" value="1"/>
</dbReference>
<dbReference type="Proteomes" id="UP000460435">
    <property type="component" value="Unassembled WGS sequence"/>
</dbReference>
<sequence>MHTGKYRLIGTFLAAPLLFYAVFVLWPYLQAFRVSMTDWGGLSAERNFVGLDNFVRLLSDPVWWRALSHNMIFLIVWPLIVMTLALFFASILNISGGSRGIGGIRGAGFYRIVYFFPHILPAVMAAVLWQFVFNPRMGILNGTLDAVGLGALQRSWLGNPDTALWAIMGVVVWGAVGFYVVLFSAAMSAIPHEYFEAAQLDGAGAFRTFWKVTLPMMWGTVQVAYVYLGMAALDLFAIAAVLTPRGGPDGSTEVVATYLYRTAFERGEFGYASAIGVALCLITVVFAAVAFRLSRRERIEY</sequence>
<dbReference type="InterPro" id="IPR035906">
    <property type="entry name" value="MetI-like_sf"/>
</dbReference>
<comment type="subcellular location">
    <subcellularLocation>
        <location evidence="1 7">Cell membrane</location>
        <topology evidence="1 7">Multi-pass membrane protein</topology>
    </subcellularLocation>
</comment>
<keyword evidence="4 7" id="KW-0812">Transmembrane</keyword>